<name>A0A3S5AAQ0_9PLAT</name>
<reference evidence="2" key="1">
    <citation type="submission" date="2018-11" db="EMBL/GenBank/DDBJ databases">
        <authorList>
            <consortium name="Pathogen Informatics"/>
        </authorList>
    </citation>
    <scope>NUCLEOTIDE SEQUENCE</scope>
</reference>
<evidence type="ECO:0000313" key="3">
    <source>
        <dbReference type="Proteomes" id="UP000784294"/>
    </source>
</evidence>
<keyword evidence="3" id="KW-1185">Reference proteome</keyword>
<dbReference type="EMBL" id="CAAALY010040544">
    <property type="protein sequence ID" value="VEL19188.1"/>
    <property type="molecule type" value="Genomic_DNA"/>
</dbReference>
<feature type="region of interest" description="Disordered" evidence="1">
    <location>
        <begin position="1"/>
        <end position="24"/>
    </location>
</feature>
<evidence type="ECO:0000256" key="1">
    <source>
        <dbReference type="SAM" id="MobiDB-lite"/>
    </source>
</evidence>
<gene>
    <name evidence="2" type="ORF">PXEA_LOCUS12628</name>
</gene>
<proteinExistence type="predicted"/>
<evidence type="ECO:0000313" key="2">
    <source>
        <dbReference type="EMBL" id="VEL19188.1"/>
    </source>
</evidence>
<sequence length="129" mass="14806">MQPRDSGDCSSGPGGAPHSVAATATTRKTIWPKYLRWLHHSQTSGRPDLDCAKVGTVRQRDPPLGQSRLLLPIRSFVVIGHDPRHRALCHWVPLRRRKKSWTREDWIGARTRRSEVRRDQEESPVNWAD</sequence>
<accession>A0A3S5AAQ0</accession>
<dbReference type="AlphaFoldDB" id="A0A3S5AAQ0"/>
<comment type="caution">
    <text evidence="2">The sequence shown here is derived from an EMBL/GenBank/DDBJ whole genome shotgun (WGS) entry which is preliminary data.</text>
</comment>
<organism evidence="2 3">
    <name type="scientific">Protopolystoma xenopodis</name>
    <dbReference type="NCBI Taxonomy" id="117903"/>
    <lineage>
        <taxon>Eukaryota</taxon>
        <taxon>Metazoa</taxon>
        <taxon>Spiralia</taxon>
        <taxon>Lophotrochozoa</taxon>
        <taxon>Platyhelminthes</taxon>
        <taxon>Monogenea</taxon>
        <taxon>Polyopisthocotylea</taxon>
        <taxon>Polystomatidea</taxon>
        <taxon>Polystomatidae</taxon>
        <taxon>Protopolystoma</taxon>
    </lineage>
</organism>
<dbReference type="Proteomes" id="UP000784294">
    <property type="component" value="Unassembled WGS sequence"/>
</dbReference>
<protein>
    <submittedName>
        <fullName evidence="2">Uncharacterized protein</fullName>
    </submittedName>
</protein>